<protein>
    <submittedName>
        <fullName evidence="1">Dynein heavy chain</fullName>
    </submittedName>
</protein>
<proteinExistence type="predicted"/>
<dbReference type="InterPro" id="IPR026983">
    <property type="entry name" value="DHC"/>
</dbReference>
<reference evidence="1 2" key="1">
    <citation type="journal article" date="2016" name="Nat. Commun.">
        <title>Local admixture of amplified and diversified secreted pathogenesis determinants shapes mosaic Toxoplasma gondii genomes.</title>
        <authorList>
            <person name="Lorenzi H."/>
            <person name="Khan A."/>
            <person name="Behnke M.S."/>
            <person name="Namasivayam S."/>
            <person name="Swapna L.S."/>
            <person name="Hadjithomas M."/>
            <person name="Karamycheva S."/>
            <person name="Pinney D."/>
            <person name="Brunk B.P."/>
            <person name="Ajioka J.W."/>
            <person name="Ajzenberg D."/>
            <person name="Boothroyd J.C."/>
            <person name="Boyle J.P."/>
            <person name="Darde M.L."/>
            <person name="Diaz-Miranda M.A."/>
            <person name="Dubey J.P."/>
            <person name="Fritz H.M."/>
            <person name="Gennari S.M."/>
            <person name="Gregory B.D."/>
            <person name="Kim K."/>
            <person name="Saeij J.P."/>
            <person name="Su C."/>
            <person name="White M.W."/>
            <person name="Zhu X.Q."/>
            <person name="Howe D.K."/>
            <person name="Rosenthal B.M."/>
            <person name="Grigg M.E."/>
            <person name="Parkinson J."/>
            <person name="Liu L."/>
            <person name="Kissinger J.C."/>
            <person name="Roos D.S."/>
            <person name="Sibley L.D."/>
        </authorList>
    </citation>
    <scope>NUCLEOTIDE SEQUENCE [LARGE SCALE GENOMIC DNA]</scope>
    <source>
        <strain evidence="1 2">ARI</strain>
    </source>
</reference>
<name>A0A139XZJ9_TOXGO</name>
<comment type="caution">
    <text evidence="1">The sequence shown here is derived from an EMBL/GenBank/DDBJ whole genome shotgun (WGS) entry which is preliminary data.</text>
</comment>
<dbReference type="EMBL" id="AGQS02004458">
    <property type="protein sequence ID" value="KYF44226.1"/>
    <property type="molecule type" value="Genomic_DNA"/>
</dbReference>
<dbReference type="GO" id="GO:0045505">
    <property type="term" value="F:dynein intermediate chain binding"/>
    <property type="evidence" value="ECO:0007669"/>
    <property type="project" value="InterPro"/>
</dbReference>
<accession>A0A139XZJ9</accession>
<dbReference type="AlphaFoldDB" id="A0A139XZJ9"/>
<dbReference type="VEuPathDB" id="ToxoDB:TGARI_369680"/>
<organism evidence="1 2">
    <name type="scientific">Toxoplasma gondii ARI</name>
    <dbReference type="NCBI Taxonomy" id="1074872"/>
    <lineage>
        <taxon>Eukaryota</taxon>
        <taxon>Sar</taxon>
        <taxon>Alveolata</taxon>
        <taxon>Apicomplexa</taxon>
        <taxon>Conoidasida</taxon>
        <taxon>Coccidia</taxon>
        <taxon>Eucoccidiorida</taxon>
        <taxon>Eimeriorina</taxon>
        <taxon>Sarcocystidae</taxon>
        <taxon>Toxoplasma</taxon>
    </lineage>
</organism>
<gene>
    <name evidence="1" type="ORF">TGARI_369680</name>
</gene>
<dbReference type="GO" id="GO:0005858">
    <property type="term" value="C:axonemal dynein complex"/>
    <property type="evidence" value="ECO:0007669"/>
    <property type="project" value="TreeGrafter"/>
</dbReference>
<evidence type="ECO:0000313" key="2">
    <source>
        <dbReference type="Proteomes" id="UP000074247"/>
    </source>
</evidence>
<dbReference type="GO" id="GO:0051959">
    <property type="term" value="F:dynein light intermediate chain binding"/>
    <property type="evidence" value="ECO:0007669"/>
    <property type="project" value="InterPro"/>
</dbReference>
<evidence type="ECO:0000313" key="1">
    <source>
        <dbReference type="EMBL" id="KYF44226.1"/>
    </source>
</evidence>
<dbReference type="PANTHER" id="PTHR46532:SF11">
    <property type="entry name" value="DYNEIN AXONEMAL HEAVY CHAIN 12"/>
    <property type="match status" value="1"/>
</dbReference>
<dbReference type="GO" id="GO:0007018">
    <property type="term" value="P:microtubule-based movement"/>
    <property type="evidence" value="ECO:0007669"/>
    <property type="project" value="InterPro"/>
</dbReference>
<dbReference type="Proteomes" id="UP000074247">
    <property type="component" value="Unassembled WGS sequence"/>
</dbReference>
<dbReference type="Gene3D" id="1.10.8.1220">
    <property type="match status" value="1"/>
</dbReference>
<dbReference type="PANTHER" id="PTHR46532">
    <property type="entry name" value="MALE FERTILITY FACTOR KL5"/>
    <property type="match status" value="1"/>
</dbReference>
<sequence length="189" mass="21350">MPINAPSAFTYELSAHTSLASLVYASFFFAQAIDKTEAYASYAERCAALVQSIRKTVFTWVARGLFERHKLTFVALLTFRLLQRGVLGDAFDAECFNFLLRGPTKVVPENPLADWLPNAAWYAVQKLIEIPGFEAFATNMERDAPSRFKEWIQELHPEAVKLPLDWKRLDSQPFRKLMVRAGSTSNGGL</sequence>